<comment type="function">
    <text evidence="15">Ubiquitin-protein ligase which is mainly involved pre-mRNA splicing and DNA repair. Required for pre-mRNA splicing as component of the spliceosome.</text>
</comment>
<keyword evidence="4 14" id="KW-0853">WD repeat</keyword>
<evidence type="ECO:0000256" key="11">
    <source>
        <dbReference type="ARBA" id="ARBA00023187"/>
    </source>
</evidence>
<keyword evidence="5 15" id="KW-0507">mRNA processing</keyword>
<dbReference type="PANTHER" id="PTHR43995">
    <property type="entry name" value="PRE-MRNA-PROCESSING FACTOR 19"/>
    <property type="match status" value="1"/>
</dbReference>
<accession>A0A4P9WEL8</accession>
<keyword evidence="12 15" id="KW-0234">DNA repair</keyword>
<dbReference type="SUPFAM" id="SSF50978">
    <property type="entry name" value="WD40 repeat-like"/>
    <property type="match status" value="1"/>
</dbReference>
<evidence type="ECO:0000256" key="3">
    <source>
        <dbReference type="ARBA" id="ARBA00006388"/>
    </source>
</evidence>
<dbReference type="InterPro" id="IPR055340">
    <property type="entry name" value="RING-Ubox_PRP19"/>
</dbReference>
<dbReference type="Pfam" id="PF08606">
    <property type="entry name" value="Prp19"/>
    <property type="match status" value="1"/>
</dbReference>
<keyword evidence="7 15" id="KW-0747">Spliceosome</keyword>
<dbReference type="GO" id="GO:0005737">
    <property type="term" value="C:cytoplasm"/>
    <property type="evidence" value="ECO:0007669"/>
    <property type="project" value="TreeGrafter"/>
</dbReference>
<keyword evidence="10 15" id="KW-0833">Ubl conjugation pathway</keyword>
<dbReference type="InterPro" id="IPR001680">
    <property type="entry name" value="WD40_rpt"/>
</dbReference>
<evidence type="ECO:0000256" key="1">
    <source>
        <dbReference type="ARBA" id="ARBA00004123"/>
    </source>
</evidence>
<dbReference type="AlphaFoldDB" id="A0A4P9WEL8"/>
<dbReference type="GO" id="GO:0061630">
    <property type="term" value="F:ubiquitin protein ligase activity"/>
    <property type="evidence" value="ECO:0007669"/>
    <property type="project" value="UniProtKB-UniRule"/>
</dbReference>
<dbReference type="UniPathway" id="UPA00143"/>
<evidence type="ECO:0000313" key="19">
    <source>
        <dbReference type="Proteomes" id="UP000269721"/>
    </source>
</evidence>
<keyword evidence="8" id="KW-0677">Repeat</keyword>
<keyword evidence="13 15" id="KW-0539">Nucleus</keyword>
<feature type="repeat" description="WD" evidence="14">
    <location>
        <begin position="310"/>
        <end position="351"/>
    </location>
</feature>
<organism evidence="18 19">
    <name type="scientific">Blyttiomyces helicus</name>
    <dbReference type="NCBI Taxonomy" id="388810"/>
    <lineage>
        <taxon>Eukaryota</taxon>
        <taxon>Fungi</taxon>
        <taxon>Fungi incertae sedis</taxon>
        <taxon>Chytridiomycota</taxon>
        <taxon>Chytridiomycota incertae sedis</taxon>
        <taxon>Chytridiomycetes</taxon>
        <taxon>Chytridiomycetes incertae sedis</taxon>
        <taxon>Blyttiomyces</taxon>
    </lineage>
</organism>
<dbReference type="Gene3D" id="3.30.40.10">
    <property type="entry name" value="Zinc/RING finger domain, C3HC4 (zinc finger)"/>
    <property type="match status" value="1"/>
</dbReference>
<comment type="pathway">
    <text evidence="2 15">Protein modification; protein ubiquitination.</text>
</comment>
<evidence type="ECO:0000256" key="13">
    <source>
        <dbReference type="ARBA" id="ARBA00023242"/>
    </source>
</evidence>
<dbReference type="OrthoDB" id="687049at2759"/>
<evidence type="ECO:0000256" key="10">
    <source>
        <dbReference type="ARBA" id="ARBA00022786"/>
    </source>
</evidence>
<gene>
    <name evidence="18" type="ORF">BDK51DRAFT_35668</name>
</gene>
<dbReference type="Pfam" id="PF00400">
    <property type="entry name" value="WD40"/>
    <property type="match status" value="3"/>
</dbReference>
<dbReference type="PROSITE" id="PS50082">
    <property type="entry name" value="WD_REPEATS_2"/>
    <property type="match status" value="2"/>
</dbReference>
<evidence type="ECO:0000256" key="15">
    <source>
        <dbReference type="RuleBase" id="RU367101"/>
    </source>
</evidence>
<evidence type="ECO:0000256" key="4">
    <source>
        <dbReference type="ARBA" id="ARBA00022574"/>
    </source>
</evidence>
<comment type="catalytic activity">
    <reaction evidence="15">
        <text>S-ubiquitinyl-[E2 ubiquitin-conjugating enzyme]-L-cysteine + [acceptor protein]-L-lysine = [E2 ubiquitin-conjugating enzyme]-L-cysteine + N(6)-ubiquitinyl-[acceptor protein]-L-lysine.</text>
        <dbReference type="EC" id="2.3.2.27"/>
    </reaction>
</comment>
<dbReference type="InterPro" id="IPR003613">
    <property type="entry name" value="Ubox_domain"/>
</dbReference>
<comment type="similarity">
    <text evidence="3 15">Belongs to the WD repeat PRP19 family.</text>
</comment>
<dbReference type="GO" id="GO:0000398">
    <property type="term" value="P:mRNA splicing, via spliceosome"/>
    <property type="evidence" value="ECO:0007669"/>
    <property type="project" value="InterPro"/>
</dbReference>
<evidence type="ECO:0000256" key="2">
    <source>
        <dbReference type="ARBA" id="ARBA00004906"/>
    </source>
</evidence>
<name>A0A4P9WEL8_9FUNG</name>
<dbReference type="SUPFAM" id="SSF57850">
    <property type="entry name" value="RING/U-box"/>
    <property type="match status" value="1"/>
</dbReference>
<dbReference type="Proteomes" id="UP000269721">
    <property type="component" value="Unassembled WGS sequence"/>
</dbReference>
<keyword evidence="6 15" id="KW-0808">Transferase</keyword>
<dbReference type="InterPro" id="IPR013083">
    <property type="entry name" value="Znf_RING/FYVE/PHD"/>
</dbReference>
<dbReference type="PANTHER" id="PTHR43995:SF1">
    <property type="entry name" value="PRE-MRNA-PROCESSING FACTOR 19"/>
    <property type="match status" value="1"/>
</dbReference>
<dbReference type="EC" id="2.3.2.27" evidence="15"/>
<evidence type="ECO:0000256" key="12">
    <source>
        <dbReference type="ARBA" id="ARBA00023204"/>
    </source>
</evidence>
<evidence type="ECO:0000259" key="17">
    <source>
        <dbReference type="PROSITE" id="PS51698"/>
    </source>
</evidence>
<comment type="subcellular location">
    <subcellularLocation>
        <location evidence="1 15">Nucleus</location>
    </subcellularLocation>
</comment>
<dbReference type="InterPro" id="IPR013915">
    <property type="entry name" value="Prp19_cc"/>
</dbReference>
<evidence type="ECO:0000256" key="14">
    <source>
        <dbReference type="PROSITE-ProRule" id="PRU00221"/>
    </source>
</evidence>
<dbReference type="FunFam" id="3.30.40.10:FF:000027">
    <property type="entry name" value="Pre-mRNA-processing factor 19, putative"/>
    <property type="match status" value="1"/>
</dbReference>
<keyword evidence="16" id="KW-0175">Coiled coil</keyword>
<dbReference type="InterPro" id="IPR038959">
    <property type="entry name" value="Prp19"/>
</dbReference>
<keyword evidence="19" id="KW-1185">Reference proteome</keyword>
<dbReference type="GO" id="GO:0006281">
    <property type="term" value="P:DNA repair"/>
    <property type="evidence" value="ECO:0007669"/>
    <property type="project" value="UniProtKB-KW"/>
</dbReference>
<evidence type="ECO:0000256" key="16">
    <source>
        <dbReference type="SAM" id="Coils"/>
    </source>
</evidence>
<dbReference type="Gene3D" id="2.130.10.10">
    <property type="entry name" value="YVTN repeat-like/Quinoprotein amine dehydrogenase"/>
    <property type="match status" value="1"/>
</dbReference>
<feature type="coiled-coil region" evidence="16">
    <location>
        <begin position="109"/>
        <end position="136"/>
    </location>
</feature>
<evidence type="ECO:0000256" key="9">
    <source>
        <dbReference type="ARBA" id="ARBA00022763"/>
    </source>
</evidence>
<dbReference type="GO" id="GO:0070534">
    <property type="term" value="P:protein K63-linked ubiquitination"/>
    <property type="evidence" value="ECO:0007669"/>
    <property type="project" value="UniProtKB-UniRule"/>
</dbReference>
<sequence length="518" mass="56467">MFCALSGEAPEFPVVSKKTGHLFEKRLIEKYLADNGVDPITNEEMTLDDLVAVKLVNKVAKPRAPSASSVPTLLLTLQNEWDSVVLETYQLKQQYHNVRQELSRALYENDAAKRVIARVMRERDEARQALSNVRAAYGGSETAGAVDMEVDDAPNAMAKLPENDIETINVKAGTLMSARKGKKKATSPTLALTEDIAAYTELYNVPSLHSATNPGIRCLDLFVGDFHSAHRELVATGGSDGTVTITDIGNKKVLATGKAAGGKRMTSVLFHGRCDKSKAGSFFTTGGDRKVRFWSLKAEETVIDKPKWEDKSHKGEVTGIAVHPTGDYYLTSSSDSTWSIGNVHTGKTLLNVKNPDLTHPAYTTAQYHPDGLFHALGTADSTVQIWDVRTPEKVGAFADHVGKVRSVSFSENGYHLATAADGAAVVKFWDLRKLAAIHTLTVETPNAQSIGRIAFDYSGQYFGLTCGSELRLYLAKKWTQIGSHSFDGELTGLQWGPDAKYVVTSGMDRRLVVTGVKE</sequence>
<evidence type="ECO:0000256" key="5">
    <source>
        <dbReference type="ARBA" id="ARBA00022664"/>
    </source>
</evidence>
<evidence type="ECO:0000256" key="7">
    <source>
        <dbReference type="ARBA" id="ARBA00022728"/>
    </source>
</evidence>
<proteinExistence type="inferred from homology"/>
<dbReference type="InterPro" id="IPR036322">
    <property type="entry name" value="WD40_repeat_dom_sf"/>
</dbReference>
<evidence type="ECO:0000313" key="18">
    <source>
        <dbReference type="EMBL" id="RKO89430.1"/>
    </source>
</evidence>
<dbReference type="SMART" id="SM00320">
    <property type="entry name" value="WD40"/>
    <property type="match status" value="6"/>
</dbReference>
<evidence type="ECO:0000256" key="8">
    <source>
        <dbReference type="ARBA" id="ARBA00022737"/>
    </source>
</evidence>
<dbReference type="PROSITE" id="PS51698">
    <property type="entry name" value="U_BOX"/>
    <property type="match status" value="1"/>
</dbReference>
<feature type="domain" description="U-box" evidence="17">
    <location>
        <begin position="1"/>
        <end position="71"/>
    </location>
</feature>
<protein>
    <recommendedName>
        <fullName evidence="15">Pre-mRNA-processing factor 19</fullName>
        <ecNumber evidence="15">2.3.2.27</ecNumber>
    </recommendedName>
</protein>
<dbReference type="InterPro" id="IPR015943">
    <property type="entry name" value="WD40/YVTN_repeat-like_dom_sf"/>
</dbReference>
<evidence type="ECO:0000256" key="6">
    <source>
        <dbReference type="ARBA" id="ARBA00022679"/>
    </source>
</evidence>
<dbReference type="GO" id="GO:0071006">
    <property type="term" value="C:U2-type catalytic step 1 spliceosome"/>
    <property type="evidence" value="ECO:0007669"/>
    <property type="project" value="TreeGrafter"/>
</dbReference>
<dbReference type="SMART" id="SM00504">
    <property type="entry name" value="Ubox"/>
    <property type="match status" value="1"/>
</dbReference>
<dbReference type="GO" id="GO:0000974">
    <property type="term" value="C:Prp19 complex"/>
    <property type="evidence" value="ECO:0007669"/>
    <property type="project" value="UniProtKB-UniRule"/>
</dbReference>
<reference evidence="19" key="1">
    <citation type="journal article" date="2018" name="Nat. Microbiol.">
        <title>Leveraging single-cell genomics to expand the fungal tree of life.</title>
        <authorList>
            <person name="Ahrendt S.R."/>
            <person name="Quandt C.A."/>
            <person name="Ciobanu D."/>
            <person name="Clum A."/>
            <person name="Salamov A."/>
            <person name="Andreopoulos B."/>
            <person name="Cheng J.F."/>
            <person name="Woyke T."/>
            <person name="Pelin A."/>
            <person name="Henrissat B."/>
            <person name="Reynolds N.K."/>
            <person name="Benny G.L."/>
            <person name="Smith M.E."/>
            <person name="James T.Y."/>
            <person name="Grigoriev I.V."/>
        </authorList>
    </citation>
    <scope>NUCLEOTIDE SEQUENCE [LARGE SCALE GENOMIC DNA]</scope>
</reference>
<keyword evidence="11 15" id="KW-0508">mRNA splicing</keyword>
<dbReference type="CDD" id="cd16656">
    <property type="entry name" value="RING-Ubox_PRP19"/>
    <property type="match status" value="1"/>
</dbReference>
<comment type="subunit">
    <text evidence="15">Homotetramer.</text>
</comment>
<dbReference type="EMBL" id="KZ996092">
    <property type="protein sequence ID" value="RKO89430.1"/>
    <property type="molecule type" value="Genomic_DNA"/>
</dbReference>
<keyword evidence="9 15" id="KW-0227">DNA damage</keyword>
<feature type="repeat" description="WD" evidence="14">
    <location>
        <begin position="363"/>
        <end position="396"/>
    </location>
</feature>